<evidence type="ECO:0000313" key="1">
    <source>
        <dbReference type="EMBL" id="CAK5065570.1"/>
    </source>
</evidence>
<name>A0ACB0YVU7_MELEN</name>
<organism evidence="1 2">
    <name type="scientific">Meloidogyne enterolobii</name>
    <name type="common">Root-knot nematode worm</name>
    <name type="synonym">Meloidogyne mayaguensis</name>
    <dbReference type="NCBI Taxonomy" id="390850"/>
    <lineage>
        <taxon>Eukaryota</taxon>
        <taxon>Metazoa</taxon>
        <taxon>Ecdysozoa</taxon>
        <taxon>Nematoda</taxon>
        <taxon>Chromadorea</taxon>
        <taxon>Rhabditida</taxon>
        <taxon>Tylenchina</taxon>
        <taxon>Tylenchomorpha</taxon>
        <taxon>Tylenchoidea</taxon>
        <taxon>Meloidogynidae</taxon>
        <taxon>Meloidogyninae</taxon>
        <taxon>Meloidogyne</taxon>
    </lineage>
</organism>
<dbReference type="Proteomes" id="UP001497535">
    <property type="component" value="Unassembled WGS sequence"/>
</dbReference>
<evidence type="ECO:0000313" key="2">
    <source>
        <dbReference type="Proteomes" id="UP001497535"/>
    </source>
</evidence>
<proteinExistence type="predicted"/>
<sequence length="178" mass="20217">MPKNKGKGGKKRRRGKNENDILKRELVEKDGENQAYAQVQKMLGNGRLTAFCFDGKQRLCHIRGKLRKKVWITPGDIILVGLRDYQDEKADVILKYTPDEARILKNVGQLPESTKLNEGEEEDAGGVEFIDSGEHYSEDEVAAQDRNFSLSESSEEESDEDEEEEEEETNIKSKGKVK</sequence>
<accession>A0ACB0YVU7</accession>
<protein>
    <submittedName>
        <fullName evidence="1">Uncharacterized protein</fullName>
    </submittedName>
</protein>
<comment type="caution">
    <text evidence="1">The sequence shown here is derived from an EMBL/GenBank/DDBJ whole genome shotgun (WGS) entry which is preliminary data.</text>
</comment>
<gene>
    <name evidence="1" type="ORF">MENTE1834_LOCUS17354</name>
</gene>
<dbReference type="EMBL" id="CAVMJV010000019">
    <property type="protein sequence ID" value="CAK5065570.1"/>
    <property type="molecule type" value="Genomic_DNA"/>
</dbReference>
<keyword evidence="2" id="KW-1185">Reference proteome</keyword>
<reference evidence="1" key="1">
    <citation type="submission" date="2023-11" db="EMBL/GenBank/DDBJ databases">
        <authorList>
            <person name="Poullet M."/>
        </authorList>
    </citation>
    <scope>NUCLEOTIDE SEQUENCE</scope>
    <source>
        <strain evidence="1">E1834</strain>
    </source>
</reference>